<protein>
    <submittedName>
        <fullName evidence="1">Uncharacterized protein</fullName>
    </submittedName>
</protein>
<reference evidence="1" key="1">
    <citation type="submission" date="2019-08" db="EMBL/GenBank/DDBJ databases">
        <authorList>
            <person name="Kucharzyk K."/>
            <person name="Murdoch R.W."/>
            <person name="Higgins S."/>
            <person name="Loffler F."/>
        </authorList>
    </citation>
    <scope>NUCLEOTIDE SEQUENCE</scope>
</reference>
<gene>
    <name evidence="1" type="ORF">SDC9_194685</name>
</gene>
<dbReference type="AlphaFoldDB" id="A0A645I6Y9"/>
<comment type="caution">
    <text evidence="1">The sequence shown here is derived from an EMBL/GenBank/DDBJ whole genome shotgun (WGS) entry which is preliminary data.</text>
</comment>
<dbReference type="EMBL" id="VSSQ01108291">
    <property type="protein sequence ID" value="MPN47085.1"/>
    <property type="molecule type" value="Genomic_DNA"/>
</dbReference>
<name>A0A645I6Y9_9ZZZZ</name>
<sequence>MLVEMYSVEVTSVDSSNKVFELNNKILVDDMMYSPTPLPTVGTQINQIVGILHYAYGAYRIEPRKAADIIM</sequence>
<accession>A0A645I6Y9</accession>
<organism evidence="1">
    <name type="scientific">bioreactor metagenome</name>
    <dbReference type="NCBI Taxonomy" id="1076179"/>
    <lineage>
        <taxon>unclassified sequences</taxon>
        <taxon>metagenomes</taxon>
        <taxon>ecological metagenomes</taxon>
    </lineage>
</organism>
<evidence type="ECO:0000313" key="1">
    <source>
        <dbReference type="EMBL" id="MPN47085.1"/>
    </source>
</evidence>
<proteinExistence type="predicted"/>